<proteinExistence type="predicted"/>
<dbReference type="EMBL" id="MU274900">
    <property type="protein sequence ID" value="KAI0094190.1"/>
    <property type="molecule type" value="Genomic_DNA"/>
</dbReference>
<reference evidence="1" key="1">
    <citation type="journal article" date="2021" name="Environ. Microbiol.">
        <title>Gene family expansions and transcriptome signatures uncover fungal adaptations to wood decay.</title>
        <authorList>
            <person name="Hage H."/>
            <person name="Miyauchi S."/>
            <person name="Viragh M."/>
            <person name="Drula E."/>
            <person name="Min B."/>
            <person name="Chaduli D."/>
            <person name="Navarro D."/>
            <person name="Favel A."/>
            <person name="Norest M."/>
            <person name="Lesage-Meessen L."/>
            <person name="Balint B."/>
            <person name="Merenyi Z."/>
            <person name="de Eugenio L."/>
            <person name="Morin E."/>
            <person name="Martinez A.T."/>
            <person name="Baldrian P."/>
            <person name="Stursova M."/>
            <person name="Martinez M.J."/>
            <person name="Novotny C."/>
            <person name="Magnuson J.K."/>
            <person name="Spatafora J.W."/>
            <person name="Maurice S."/>
            <person name="Pangilinan J."/>
            <person name="Andreopoulos W."/>
            <person name="LaButti K."/>
            <person name="Hundley H."/>
            <person name="Na H."/>
            <person name="Kuo A."/>
            <person name="Barry K."/>
            <person name="Lipzen A."/>
            <person name="Henrissat B."/>
            <person name="Riley R."/>
            <person name="Ahrendt S."/>
            <person name="Nagy L.G."/>
            <person name="Grigoriev I.V."/>
            <person name="Martin F."/>
            <person name="Rosso M.N."/>
        </authorList>
    </citation>
    <scope>NUCLEOTIDE SEQUENCE</scope>
    <source>
        <strain evidence="1">CBS 384.51</strain>
    </source>
</reference>
<organism evidence="1 2">
    <name type="scientific">Irpex rosettiformis</name>
    <dbReference type="NCBI Taxonomy" id="378272"/>
    <lineage>
        <taxon>Eukaryota</taxon>
        <taxon>Fungi</taxon>
        <taxon>Dikarya</taxon>
        <taxon>Basidiomycota</taxon>
        <taxon>Agaricomycotina</taxon>
        <taxon>Agaricomycetes</taxon>
        <taxon>Polyporales</taxon>
        <taxon>Irpicaceae</taxon>
        <taxon>Irpex</taxon>
    </lineage>
</organism>
<sequence>MASISQLHPLEINERTGEPFLRLPSPHENIIITPPRLEDVPAIVRALNDPRVYSTLAGPPFPYKEEHAIWWINYTKTPSDELLQELRQANDKDLKIVDGCPVRTLREVQSDGSDVFLGDVGCDRCGYPDVVDPEEKSRLTFTNDQLPPGDKDIVWCIGDYLVASHHGKGIMSAAVSTLVSSWMVPRMNAQQIRVETFLSNRGSRRVFEKNGFVVEETVELKKVIPCGKIIEGFDILWWRSSEKKA</sequence>
<gene>
    <name evidence="1" type="ORF">BDY19DRAFT_911655</name>
</gene>
<evidence type="ECO:0000313" key="1">
    <source>
        <dbReference type="EMBL" id="KAI0094190.1"/>
    </source>
</evidence>
<dbReference type="Proteomes" id="UP001055072">
    <property type="component" value="Unassembled WGS sequence"/>
</dbReference>
<comment type="caution">
    <text evidence="1">The sequence shown here is derived from an EMBL/GenBank/DDBJ whole genome shotgun (WGS) entry which is preliminary data.</text>
</comment>
<keyword evidence="2" id="KW-1185">Reference proteome</keyword>
<name>A0ACB8UIQ1_9APHY</name>
<evidence type="ECO:0000313" key="2">
    <source>
        <dbReference type="Proteomes" id="UP001055072"/>
    </source>
</evidence>
<protein>
    <submittedName>
        <fullName evidence="1">Uncharacterized protein</fullName>
    </submittedName>
</protein>
<accession>A0ACB8UIQ1</accession>